<feature type="transmembrane region" description="Helical" evidence="1">
    <location>
        <begin position="12"/>
        <end position="30"/>
    </location>
</feature>
<reference evidence="3" key="1">
    <citation type="submission" date="2017-08" db="EMBL/GenBank/DDBJ databases">
        <title>A dynamic microbial community with high functional redundancy inhabits the cold, oxic subseafloor aquifer.</title>
        <authorList>
            <person name="Tully B.J."/>
            <person name="Wheat C.G."/>
            <person name="Glazer B.T."/>
            <person name="Huber J.A."/>
        </authorList>
    </citation>
    <scope>NUCLEOTIDE SEQUENCE [LARGE SCALE GENOMIC DNA]</scope>
</reference>
<comment type="caution">
    <text evidence="2">The sequence shown here is derived from an EMBL/GenBank/DDBJ whole genome shotgun (WGS) entry which is preliminary data.</text>
</comment>
<keyword evidence="1" id="KW-0812">Transmembrane</keyword>
<dbReference type="EMBL" id="NVVJ01000008">
    <property type="protein sequence ID" value="PCJ27097.1"/>
    <property type="molecule type" value="Genomic_DNA"/>
</dbReference>
<feature type="transmembrane region" description="Helical" evidence="1">
    <location>
        <begin position="142"/>
        <end position="160"/>
    </location>
</feature>
<gene>
    <name evidence="2" type="ORF">COA96_04060</name>
</gene>
<organism evidence="2 3">
    <name type="scientific">SAR86 cluster bacterium</name>
    <dbReference type="NCBI Taxonomy" id="2030880"/>
    <lineage>
        <taxon>Bacteria</taxon>
        <taxon>Pseudomonadati</taxon>
        <taxon>Pseudomonadota</taxon>
        <taxon>Gammaproteobacteria</taxon>
        <taxon>SAR86 cluster</taxon>
    </lineage>
</organism>
<sequence length="180" mass="20646">MMGIFDLFEALIKLGLPMVVLSWFIFSWLYSSGEIDRKADRKAISARVKKMKKSFEKKDSQNANYVYDKWMWFGSGFYGLAGLWTFAIVEISDLFSFVFNFPGLSSLFAEGVISLIVSVLLNQLGNVITAFVWFSYWPADSIIVWLLVAYIGYWVGVELARRGLELPIEAWLEKLPNKKP</sequence>
<keyword evidence="1" id="KW-1133">Transmembrane helix</keyword>
<evidence type="ECO:0000256" key="1">
    <source>
        <dbReference type="SAM" id="Phobius"/>
    </source>
</evidence>
<dbReference type="AlphaFoldDB" id="A0A2A5B6A4"/>
<dbReference type="Proteomes" id="UP000218327">
    <property type="component" value="Unassembled WGS sequence"/>
</dbReference>
<feature type="transmembrane region" description="Helical" evidence="1">
    <location>
        <begin position="77"/>
        <end position="99"/>
    </location>
</feature>
<evidence type="ECO:0000313" key="3">
    <source>
        <dbReference type="Proteomes" id="UP000218327"/>
    </source>
</evidence>
<accession>A0A2A5B6A4</accession>
<protein>
    <submittedName>
        <fullName evidence="2">Uncharacterized protein</fullName>
    </submittedName>
</protein>
<name>A0A2A5B6A4_9GAMM</name>
<proteinExistence type="predicted"/>
<feature type="transmembrane region" description="Helical" evidence="1">
    <location>
        <begin position="111"/>
        <end position="136"/>
    </location>
</feature>
<keyword evidence="1" id="KW-0472">Membrane</keyword>
<evidence type="ECO:0000313" key="2">
    <source>
        <dbReference type="EMBL" id="PCJ27097.1"/>
    </source>
</evidence>